<feature type="domain" description="RRM" evidence="10">
    <location>
        <begin position="360"/>
        <end position="450"/>
    </location>
</feature>
<dbReference type="GO" id="GO:0005634">
    <property type="term" value="C:nucleus"/>
    <property type="evidence" value="ECO:0007669"/>
    <property type="project" value="UniProtKB-SubCell"/>
</dbReference>
<protein>
    <recommendedName>
        <fullName evidence="8">Splicing factor U2AF subunit</fullName>
    </recommendedName>
    <alternativeName>
        <fullName evidence="8">U2 snRNP auxiliary factor large subunit</fullName>
    </alternativeName>
</protein>
<keyword evidence="4 7" id="KW-0694">RNA-binding</keyword>
<comment type="function">
    <text evidence="8">Necessary for the splicing of pre-mRNA.</text>
</comment>
<keyword evidence="2 8" id="KW-0507">mRNA processing</keyword>
<feature type="region of interest" description="Disordered" evidence="9">
    <location>
        <begin position="26"/>
        <end position="88"/>
    </location>
</feature>
<proteinExistence type="inferred from homology"/>
<evidence type="ECO:0000256" key="3">
    <source>
        <dbReference type="ARBA" id="ARBA00022737"/>
    </source>
</evidence>
<reference evidence="11" key="1">
    <citation type="submission" date="2019-08" db="EMBL/GenBank/DDBJ databases">
        <title>The improved chromosome-level genome for the pearl oyster Pinctada fucata martensii using PacBio sequencing and Hi-C.</title>
        <authorList>
            <person name="Zheng Z."/>
        </authorList>
    </citation>
    <scope>NUCLEOTIDE SEQUENCE</scope>
    <source>
        <strain evidence="11">ZZ-2019</strain>
        <tissue evidence="11">Adductor muscle</tissue>
    </source>
</reference>
<keyword evidence="6 8" id="KW-0539">Nucleus</keyword>
<dbReference type="Pfam" id="PF00076">
    <property type="entry name" value="RRM_1"/>
    <property type="match status" value="3"/>
</dbReference>
<evidence type="ECO:0000256" key="1">
    <source>
        <dbReference type="ARBA" id="ARBA00004123"/>
    </source>
</evidence>
<accession>A0AA88XPX9</accession>
<name>A0AA88XPX9_PINIB</name>
<evidence type="ECO:0000313" key="12">
    <source>
        <dbReference type="Proteomes" id="UP001186944"/>
    </source>
</evidence>
<comment type="caution">
    <text evidence="11">The sequence shown here is derived from an EMBL/GenBank/DDBJ whole genome shotgun (WGS) entry which is preliminary data.</text>
</comment>
<dbReference type="Proteomes" id="UP001186944">
    <property type="component" value="Unassembled WGS sequence"/>
</dbReference>
<dbReference type="CDD" id="cd12230">
    <property type="entry name" value="RRM1_U2AF65"/>
    <property type="match status" value="1"/>
</dbReference>
<dbReference type="SUPFAM" id="SSF54928">
    <property type="entry name" value="RNA-binding domain, RBD"/>
    <property type="match status" value="2"/>
</dbReference>
<evidence type="ECO:0000259" key="10">
    <source>
        <dbReference type="PROSITE" id="PS50102"/>
    </source>
</evidence>
<evidence type="ECO:0000256" key="5">
    <source>
        <dbReference type="ARBA" id="ARBA00023187"/>
    </source>
</evidence>
<dbReference type="InterPro" id="IPR003954">
    <property type="entry name" value="RRM_euk-type"/>
</dbReference>
<evidence type="ECO:0000256" key="8">
    <source>
        <dbReference type="RuleBase" id="RU364135"/>
    </source>
</evidence>
<evidence type="ECO:0000256" key="9">
    <source>
        <dbReference type="SAM" id="MobiDB-lite"/>
    </source>
</evidence>
<feature type="compositionally biased region" description="Basic residues" evidence="9">
    <location>
        <begin position="41"/>
        <end position="88"/>
    </location>
</feature>
<keyword evidence="5 8" id="KW-0508">mRNA splicing</keyword>
<evidence type="ECO:0000256" key="6">
    <source>
        <dbReference type="ARBA" id="ARBA00023242"/>
    </source>
</evidence>
<evidence type="ECO:0000313" key="11">
    <source>
        <dbReference type="EMBL" id="KAK3089630.1"/>
    </source>
</evidence>
<evidence type="ECO:0000256" key="2">
    <source>
        <dbReference type="ARBA" id="ARBA00022664"/>
    </source>
</evidence>
<keyword evidence="12" id="KW-1185">Reference proteome</keyword>
<dbReference type="SMART" id="SM00361">
    <property type="entry name" value="RRM_1"/>
    <property type="match status" value="1"/>
</dbReference>
<dbReference type="GO" id="GO:0003723">
    <property type="term" value="F:RNA binding"/>
    <property type="evidence" value="ECO:0007669"/>
    <property type="project" value="UniProtKB-UniRule"/>
</dbReference>
<feature type="domain" description="RRM" evidence="10">
    <location>
        <begin position="255"/>
        <end position="333"/>
    </location>
</feature>
<dbReference type="PROSITE" id="PS50102">
    <property type="entry name" value="RRM"/>
    <property type="match status" value="3"/>
</dbReference>
<evidence type="ECO:0000256" key="7">
    <source>
        <dbReference type="PROSITE-ProRule" id="PRU00176"/>
    </source>
</evidence>
<keyword evidence="3" id="KW-0677">Repeat</keyword>
<evidence type="ECO:0000256" key="4">
    <source>
        <dbReference type="ARBA" id="ARBA00022884"/>
    </source>
</evidence>
<dbReference type="InterPro" id="IPR035979">
    <property type="entry name" value="RBD_domain_sf"/>
</dbReference>
<dbReference type="InterPro" id="IPR000504">
    <property type="entry name" value="RRM_dom"/>
</dbReference>
<comment type="subcellular location">
    <subcellularLocation>
        <location evidence="1 8">Nucleus</location>
    </subcellularLocation>
</comment>
<dbReference type="InterPro" id="IPR012677">
    <property type="entry name" value="Nucleotide-bd_a/b_plait_sf"/>
</dbReference>
<dbReference type="Gene3D" id="3.30.70.330">
    <property type="match status" value="3"/>
</dbReference>
<dbReference type="CDD" id="cd12231">
    <property type="entry name" value="RRM2_U2AF65"/>
    <property type="match status" value="1"/>
</dbReference>
<dbReference type="FunFam" id="3.30.70.330:FF:000097">
    <property type="entry name" value="U2 snRNP auxiliary factor large subunit"/>
    <property type="match status" value="1"/>
</dbReference>
<dbReference type="FunFam" id="3.30.70.330:FF:000074">
    <property type="entry name" value="U2 snRNP auxiliary factor large subunit"/>
    <property type="match status" value="1"/>
</dbReference>
<dbReference type="NCBIfam" id="TIGR01642">
    <property type="entry name" value="U2AF_lg"/>
    <property type="match status" value="1"/>
</dbReference>
<sequence>MWEFSVSPAGGMQTWEIRFKRGSLLRIAGEPTEYDKDRSASSRKRSRSRSKGRRSRSRDRKRSRSRDRDRKRRSRSRSKERSRGRRKKVYKYWDVPPQGFEHMTPMQYKAMQGAGQIPQAITVPNVALTNTTVPFAGSAISRQARRLYVGNIPFGVTEEAMMDFFNHQMKLTGLAQAEGNPVIAVQINLDKNFAFLEFRSVDETTQAMAFDGINFQGQSLKIRRPRDYQPLPGMAETPSVNVPGVVSTVVQDSIHKIFIGGLPNYLNEDQVKELLTSFGPLKAFNLVKDSATGLSKGYAFCEYVDPSVTDQGCAGLNGMQLGDKKLIVQRASVGAKNMQVPVQLQIPGLNLNQGAGPPTEVLCLMNMVVPEELEDEEEYEDILEDVKEECGKYGVVRSIEIPRPIKGVEVPGCGKIFVEFNSIIDCQKAQQALTGRKFSSRVVVTSYYDPDKYHRREF</sequence>
<dbReference type="PANTHER" id="PTHR23139">
    <property type="entry name" value="RNA-BINDING PROTEIN"/>
    <property type="match status" value="1"/>
</dbReference>
<comment type="similarity">
    <text evidence="8">Belongs to the splicing factor SR family.</text>
</comment>
<dbReference type="CDD" id="cd12232">
    <property type="entry name" value="RRM3_U2AF65"/>
    <property type="match status" value="1"/>
</dbReference>
<dbReference type="GO" id="GO:0008380">
    <property type="term" value="P:RNA splicing"/>
    <property type="evidence" value="ECO:0007669"/>
    <property type="project" value="UniProtKB-KW"/>
</dbReference>
<dbReference type="SMART" id="SM00360">
    <property type="entry name" value="RRM"/>
    <property type="match status" value="3"/>
</dbReference>
<dbReference type="InterPro" id="IPR006529">
    <property type="entry name" value="U2AF_lg"/>
</dbReference>
<feature type="domain" description="RRM" evidence="10">
    <location>
        <begin position="145"/>
        <end position="227"/>
    </location>
</feature>
<dbReference type="EMBL" id="VSWD01000010">
    <property type="protein sequence ID" value="KAK3089630.1"/>
    <property type="molecule type" value="Genomic_DNA"/>
</dbReference>
<gene>
    <name evidence="11" type="ORF">FSP39_005198</name>
</gene>
<dbReference type="AlphaFoldDB" id="A0AA88XPX9"/>
<dbReference type="GO" id="GO:0006397">
    <property type="term" value="P:mRNA processing"/>
    <property type="evidence" value="ECO:0007669"/>
    <property type="project" value="UniProtKB-KW"/>
</dbReference>
<organism evidence="11 12">
    <name type="scientific">Pinctada imbricata</name>
    <name type="common">Atlantic pearl-oyster</name>
    <name type="synonym">Pinctada martensii</name>
    <dbReference type="NCBI Taxonomy" id="66713"/>
    <lineage>
        <taxon>Eukaryota</taxon>
        <taxon>Metazoa</taxon>
        <taxon>Spiralia</taxon>
        <taxon>Lophotrochozoa</taxon>
        <taxon>Mollusca</taxon>
        <taxon>Bivalvia</taxon>
        <taxon>Autobranchia</taxon>
        <taxon>Pteriomorphia</taxon>
        <taxon>Pterioida</taxon>
        <taxon>Pterioidea</taxon>
        <taxon>Pteriidae</taxon>
        <taxon>Pinctada</taxon>
    </lineage>
</organism>